<dbReference type="Proteomes" id="UP001265550">
    <property type="component" value="Unassembled WGS sequence"/>
</dbReference>
<name>A0ABU1VAN0_9BURK</name>
<keyword evidence="1" id="KW-0472">Membrane</keyword>
<comment type="caution">
    <text evidence="2">The sequence shown here is derived from an EMBL/GenBank/DDBJ whole genome shotgun (WGS) entry which is preliminary data.</text>
</comment>
<organism evidence="2 3">
    <name type="scientific">Hydrogenophaga laconesensis</name>
    <dbReference type="NCBI Taxonomy" id="1805971"/>
    <lineage>
        <taxon>Bacteria</taxon>
        <taxon>Pseudomonadati</taxon>
        <taxon>Pseudomonadota</taxon>
        <taxon>Betaproteobacteria</taxon>
        <taxon>Burkholderiales</taxon>
        <taxon>Comamonadaceae</taxon>
        <taxon>Hydrogenophaga</taxon>
    </lineage>
</organism>
<reference evidence="2 3" key="1">
    <citation type="submission" date="2023-07" db="EMBL/GenBank/DDBJ databases">
        <title>Sorghum-associated microbial communities from plants grown in Nebraska, USA.</title>
        <authorList>
            <person name="Schachtman D."/>
        </authorList>
    </citation>
    <scope>NUCLEOTIDE SEQUENCE [LARGE SCALE GENOMIC DNA]</scope>
    <source>
        <strain evidence="2 3">BE240</strain>
    </source>
</reference>
<evidence type="ECO:0000313" key="3">
    <source>
        <dbReference type="Proteomes" id="UP001265550"/>
    </source>
</evidence>
<accession>A0ABU1VAN0</accession>
<feature type="transmembrane region" description="Helical" evidence="1">
    <location>
        <begin position="68"/>
        <end position="85"/>
    </location>
</feature>
<sequence>MTPLAFLGHLAGFIAPAVFLALILWVVPRFRRAGRTARGAGLEAFMLIVAGVVVLLAGLVFFGRDGKMATYAALVVVQGSLAWWLHRKR</sequence>
<gene>
    <name evidence="2" type="ORF">J2X09_002243</name>
</gene>
<feature type="transmembrane region" description="Helical" evidence="1">
    <location>
        <begin position="6"/>
        <end position="27"/>
    </location>
</feature>
<proteinExistence type="predicted"/>
<feature type="transmembrane region" description="Helical" evidence="1">
    <location>
        <begin position="39"/>
        <end position="62"/>
    </location>
</feature>
<keyword evidence="1" id="KW-1133">Transmembrane helix</keyword>
<evidence type="ECO:0000313" key="2">
    <source>
        <dbReference type="EMBL" id="MDR7094502.1"/>
    </source>
</evidence>
<keyword evidence="1" id="KW-0812">Transmembrane</keyword>
<protein>
    <submittedName>
        <fullName evidence="2">Lipopolysaccharide export LptBFGC system permease protein LptF</fullName>
    </submittedName>
</protein>
<dbReference type="EMBL" id="JAVDWE010000005">
    <property type="protein sequence ID" value="MDR7094502.1"/>
    <property type="molecule type" value="Genomic_DNA"/>
</dbReference>
<dbReference type="RefSeq" id="WP_204733499.1">
    <property type="nucleotide sequence ID" value="NZ_JAVDWE010000005.1"/>
</dbReference>
<evidence type="ECO:0000256" key="1">
    <source>
        <dbReference type="SAM" id="Phobius"/>
    </source>
</evidence>
<keyword evidence="3" id="KW-1185">Reference proteome</keyword>